<feature type="region of interest" description="Disordered" evidence="1">
    <location>
        <begin position="29"/>
        <end position="53"/>
    </location>
</feature>
<proteinExistence type="predicted"/>
<evidence type="ECO:0000256" key="1">
    <source>
        <dbReference type="SAM" id="MobiDB-lite"/>
    </source>
</evidence>
<evidence type="ECO:0000313" key="2">
    <source>
        <dbReference type="EMBL" id="CEL92416.1"/>
    </source>
</evidence>
<name>A0A0G4E926_VITBC</name>
<dbReference type="EMBL" id="CDMY01000077">
    <property type="protein sequence ID" value="CEL92416.1"/>
    <property type="molecule type" value="Genomic_DNA"/>
</dbReference>
<gene>
    <name evidence="2" type="ORF">Vbra_3522</name>
</gene>
<organism evidence="2 3">
    <name type="scientific">Vitrella brassicaformis (strain CCMP3155)</name>
    <dbReference type="NCBI Taxonomy" id="1169540"/>
    <lineage>
        <taxon>Eukaryota</taxon>
        <taxon>Sar</taxon>
        <taxon>Alveolata</taxon>
        <taxon>Colpodellida</taxon>
        <taxon>Vitrellaceae</taxon>
        <taxon>Vitrella</taxon>
    </lineage>
</organism>
<accession>A0A0G4E926</accession>
<protein>
    <submittedName>
        <fullName evidence="2">Uncharacterized protein</fullName>
    </submittedName>
</protein>
<sequence>MVLPPLMLRRCLVAPEGSAGLRDRCLVKPLTNQPGSQTSSSSQRSERFPSFSCPSPLWAAARLLRGRRLSLQAMQRVRRSMLDKLSLHGITSSLIRREPSAVAMSPVVGTQGRPEPR</sequence>
<evidence type="ECO:0000313" key="3">
    <source>
        <dbReference type="Proteomes" id="UP000041254"/>
    </source>
</evidence>
<dbReference type="InParanoid" id="A0A0G4E926"/>
<feature type="compositionally biased region" description="Low complexity" evidence="1">
    <location>
        <begin position="36"/>
        <end position="52"/>
    </location>
</feature>
<dbReference type="AlphaFoldDB" id="A0A0G4E926"/>
<keyword evidence="3" id="KW-1185">Reference proteome</keyword>
<dbReference type="VEuPathDB" id="CryptoDB:Vbra_3522"/>
<dbReference type="Proteomes" id="UP000041254">
    <property type="component" value="Unassembled WGS sequence"/>
</dbReference>
<reference evidence="2 3" key="1">
    <citation type="submission" date="2014-11" db="EMBL/GenBank/DDBJ databases">
        <authorList>
            <person name="Zhu J."/>
            <person name="Qi W."/>
            <person name="Song R."/>
        </authorList>
    </citation>
    <scope>NUCLEOTIDE SEQUENCE [LARGE SCALE GENOMIC DNA]</scope>
</reference>